<feature type="region of interest" description="Disordered" evidence="1">
    <location>
        <begin position="315"/>
        <end position="355"/>
    </location>
</feature>
<gene>
    <name evidence="2" type="ORF">P153DRAFT_418650</name>
</gene>
<feature type="compositionally biased region" description="Basic and acidic residues" evidence="1">
    <location>
        <begin position="104"/>
        <end position="118"/>
    </location>
</feature>
<dbReference type="RefSeq" id="XP_033524352.1">
    <property type="nucleotide sequence ID" value="XM_033672168.1"/>
</dbReference>
<organism evidence="2 3">
    <name type="scientific">Dothidotthia symphoricarpi CBS 119687</name>
    <dbReference type="NCBI Taxonomy" id="1392245"/>
    <lineage>
        <taxon>Eukaryota</taxon>
        <taxon>Fungi</taxon>
        <taxon>Dikarya</taxon>
        <taxon>Ascomycota</taxon>
        <taxon>Pezizomycotina</taxon>
        <taxon>Dothideomycetes</taxon>
        <taxon>Pleosporomycetidae</taxon>
        <taxon>Pleosporales</taxon>
        <taxon>Dothidotthiaceae</taxon>
        <taxon>Dothidotthia</taxon>
    </lineage>
</organism>
<feature type="region of interest" description="Disordered" evidence="1">
    <location>
        <begin position="103"/>
        <end position="123"/>
    </location>
</feature>
<dbReference type="GeneID" id="54412600"/>
<feature type="region of interest" description="Disordered" evidence="1">
    <location>
        <begin position="425"/>
        <end position="454"/>
    </location>
</feature>
<reference evidence="2" key="1">
    <citation type="journal article" date="2020" name="Stud. Mycol.">
        <title>101 Dothideomycetes genomes: a test case for predicting lifestyles and emergence of pathogens.</title>
        <authorList>
            <person name="Haridas S."/>
            <person name="Albert R."/>
            <person name="Binder M."/>
            <person name="Bloem J."/>
            <person name="Labutti K."/>
            <person name="Salamov A."/>
            <person name="Andreopoulos B."/>
            <person name="Baker S."/>
            <person name="Barry K."/>
            <person name="Bills G."/>
            <person name="Bluhm B."/>
            <person name="Cannon C."/>
            <person name="Castanera R."/>
            <person name="Culley D."/>
            <person name="Daum C."/>
            <person name="Ezra D."/>
            <person name="Gonzalez J."/>
            <person name="Henrissat B."/>
            <person name="Kuo A."/>
            <person name="Liang C."/>
            <person name="Lipzen A."/>
            <person name="Lutzoni F."/>
            <person name="Magnuson J."/>
            <person name="Mondo S."/>
            <person name="Nolan M."/>
            <person name="Ohm R."/>
            <person name="Pangilinan J."/>
            <person name="Park H.-J."/>
            <person name="Ramirez L."/>
            <person name="Alfaro M."/>
            <person name="Sun H."/>
            <person name="Tritt A."/>
            <person name="Yoshinaga Y."/>
            <person name="Zwiers L.-H."/>
            <person name="Turgeon B."/>
            <person name="Goodwin S."/>
            <person name="Spatafora J."/>
            <person name="Crous P."/>
            <person name="Grigoriev I."/>
        </authorList>
    </citation>
    <scope>NUCLEOTIDE SEQUENCE</scope>
    <source>
        <strain evidence="2">CBS 119687</strain>
    </source>
</reference>
<dbReference type="EMBL" id="ML977505">
    <property type="protein sequence ID" value="KAF2129965.1"/>
    <property type="molecule type" value="Genomic_DNA"/>
</dbReference>
<keyword evidence="3" id="KW-1185">Reference proteome</keyword>
<sequence>MDEKVAPKSMPTMKSAGKDSGLRVGYKCSRCPLMQGFFEGISESEDERSCSRPLRRRDVLPDVERGLECDFLGELAARKKLDMATIGVIDVTKAKLLSGVVQRARTERSGRQGSEKMRTSHSSPLLQVTVPSGEMKLRPQSTTHQATRQLTIRQPVVTQALNMRNGEEWSVEETACLLTHLDYCIEHDEKYTDTIQERLQEVSGKEKRTLSSIRTRLKRVAKKYCQRKEVNIPALYDTGTKYLDLNKLPESLVADIQRQRMSWAVDDSTENKSLTFNSTPGIFQSSQDVGMENFRNFQNDEDQESEVDRAIAESIAADATTENDPVDRGSVPSDGDRDTILVRRPPKEPKSDFSPVLEGVEAHNPTTAVEATKSNNLLDNKRCEDPDEHVQLYEIVTALTPSDTTMDDDLVDADCEINPQNNTVAASRESNDTILASPARPARPVRSTRSVPSQLVPASIPANEQKGRTCDMCKIKKIACEGGKPCLHCKAKKTGTNPTMWRRCAVSRPFHQEKDRGQSSKKRSLPITLPEDSSTAGPAKRLNLYQNAQQRNQISRTTQQEDEDTHYLPVDLETRPKKLHKVSHQTYHVESAQATAQVEQAIAPMGEEYTKSQTKTNILWDLMPNLIQQIVTSGKILVPELRQTLNSIHYTFGSELDEPSAMRTLVQDHLALDQEKASYLEKLRGVVGVEQHDGQSFPRAPERKTVDQGWKDTRNGIRDVVGHELGALTEFERGFLVAKVDELLNGRHADQELEEWLEGFIAQLGQLKGAQTLMSALFCRLVFATPDPMFNEVDPISMEIYKMTALTEGLMRVKHLNMIGTKLWFASVEFASGAGLRRATMIATRFGQMAQATAPHKTPMFEYFDGIAWARKAIELKQSLLISPMDYRIHFCFPGTKFDPSWMQAEDDEGDIIKGPISEGTRVAMCLFPAIAQQAAAPFVKDADVTDALVSRKRFFPTHKEKMELNPANVLSKAVVLLEIEESLAEHTRNGGK</sequence>
<evidence type="ECO:0000313" key="3">
    <source>
        <dbReference type="Proteomes" id="UP000799771"/>
    </source>
</evidence>
<evidence type="ECO:0008006" key="4">
    <source>
        <dbReference type="Google" id="ProtNLM"/>
    </source>
</evidence>
<feature type="compositionally biased region" description="Basic and acidic residues" evidence="1">
    <location>
        <begin position="334"/>
        <end position="351"/>
    </location>
</feature>
<evidence type="ECO:0000256" key="1">
    <source>
        <dbReference type="SAM" id="MobiDB-lite"/>
    </source>
</evidence>
<feature type="region of interest" description="Disordered" evidence="1">
    <location>
        <begin position="507"/>
        <end position="540"/>
    </location>
</feature>
<dbReference type="Proteomes" id="UP000799771">
    <property type="component" value="Unassembled WGS sequence"/>
</dbReference>
<proteinExistence type="predicted"/>
<evidence type="ECO:0000313" key="2">
    <source>
        <dbReference type="EMBL" id="KAF2129965.1"/>
    </source>
</evidence>
<dbReference type="AlphaFoldDB" id="A0A6A6AFT4"/>
<protein>
    <recommendedName>
        <fullName evidence="4">Zn(2)-C6 fungal-type domain-containing protein</fullName>
    </recommendedName>
</protein>
<accession>A0A6A6AFT4</accession>
<dbReference type="OrthoDB" id="3789882at2759"/>
<name>A0A6A6AFT4_9PLEO</name>
<feature type="region of interest" description="Disordered" evidence="1">
    <location>
        <begin position="1"/>
        <end position="20"/>
    </location>
</feature>